<dbReference type="PANTHER" id="PTHR43181">
    <property type="entry name" value="2-C-METHYL-D-ERYTHRITOL 2,4-CYCLODIPHOSPHATE SYNTHASE, CHLOROPLASTIC"/>
    <property type="match status" value="1"/>
</dbReference>
<dbReference type="Proteomes" id="UP001190700">
    <property type="component" value="Unassembled WGS sequence"/>
</dbReference>
<dbReference type="CDD" id="cd00554">
    <property type="entry name" value="MECDP_synthase"/>
    <property type="match status" value="1"/>
</dbReference>
<dbReference type="EMBL" id="LGRX02015096">
    <property type="protein sequence ID" value="KAK3263735.1"/>
    <property type="molecule type" value="Genomic_DNA"/>
</dbReference>
<evidence type="ECO:0000313" key="11">
    <source>
        <dbReference type="Proteomes" id="UP001190700"/>
    </source>
</evidence>
<keyword evidence="7 8" id="KW-0456">Lyase</keyword>
<comment type="caution">
    <text evidence="10">The sequence shown here is derived from an EMBL/GenBank/DDBJ whole genome shotgun (WGS) entry which is preliminary data.</text>
</comment>
<accession>A0AAE0KX61</accession>
<evidence type="ECO:0000256" key="8">
    <source>
        <dbReference type="RuleBase" id="RU004395"/>
    </source>
</evidence>
<evidence type="ECO:0000259" key="9">
    <source>
        <dbReference type="Pfam" id="PF02542"/>
    </source>
</evidence>
<evidence type="ECO:0000256" key="4">
    <source>
        <dbReference type="ARBA" id="ARBA00012579"/>
    </source>
</evidence>
<dbReference type="FunFam" id="3.30.1330.50:FF:000003">
    <property type="entry name" value="2-C-methyl-D-erythritol 2,4-cyclodiphosphate synthase"/>
    <property type="match status" value="1"/>
</dbReference>
<comment type="cofactor">
    <cofactor evidence="2">
        <name>a divalent metal cation</name>
        <dbReference type="ChEBI" id="CHEBI:60240"/>
    </cofactor>
</comment>
<dbReference type="HAMAP" id="MF_00107">
    <property type="entry name" value="IspF"/>
    <property type="match status" value="1"/>
</dbReference>
<reference evidence="10 11" key="1">
    <citation type="journal article" date="2015" name="Genome Biol. Evol.">
        <title>Comparative Genomics of a Bacterivorous Green Alga Reveals Evolutionary Causalities and Consequences of Phago-Mixotrophic Mode of Nutrition.</title>
        <authorList>
            <person name="Burns J.A."/>
            <person name="Paasch A."/>
            <person name="Narechania A."/>
            <person name="Kim E."/>
        </authorList>
    </citation>
    <scope>NUCLEOTIDE SEQUENCE [LARGE SCALE GENOMIC DNA]</scope>
    <source>
        <strain evidence="10 11">PLY_AMNH</strain>
    </source>
</reference>
<evidence type="ECO:0000256" key="2">
    <source>
        <dbReference type="ARBA" id="ARBA00001968"/>
    </source>
</evidence>
<feature type="domain" description="2-C-methyl-D-erythritol 2,4-cyclodiphosphate synthase" evidence="9">
    <location>
        <begin position="95"/>
        <end position="258"/>
    </location>
</feature>
<dbReference type="InterPro" id="IPR036571">
    <property type="entry name" value="MECDP_synthase_sf"/>
</dbReference>
<dbReference type="Gene3D" id="3.30.1330.50">
    <property type="entry name" value="2-C-methyl-D-erythritol 2,4-cyclodiphosphate synthase"/>
    <property type="match status" value="1"/>
</dbReference>
<dbReference type="InterPro" id="IPR003526">
    <property type="entry name" value="MECDP_synthase"/>
</dbReference>
<dbReference type="GO" id="GO:0046872">
    <property type="term" value="F:metal ion binding"/>
    <property type="evidence" value="ECO:0007669"/>
    <property type="project" value="UniProtKB-KW"/>
</dbReference>
<evidence type="ECO:0000256" key="5">
    <source>
        <dbReference type="ARBA" id="ARBA00022723"/>
    </source>
</evidence>
<dbReference type="InterPro" id="IPR020555">
    <property type="entry name" value="MECDP_synthase_CS"/>
</dbReference>
<evidence type="ECO:0000256" key="3">
    <source>
        <dbReference type="ARBA" id="ARBA00004709"/>
    </source>
</evidence>
<dbReference type="NCBIfam" id="TIGR00151">
    <property type="entry name" value="ispF"/>
    <property type="match status" value="1"/>
</dbReference>
<dbReference type="GO" id="GO:0008685">
    <property type="term" value="F:2-C-methyl-D-erythritol 2,4-cyclodiphosphate synthase activity"/>
    <property type="evidence" value="ECO:0007669"/>
    <property type="project" value="UniProtKB-EC"/>
</dbReference>
<proteinExistence type="inferred from homology"/>
<dbReference type="GO" id="GO:0016114">
    <property type="term" value="P:terpenoid biosynthetic process"/>
    <property type="evidence" value="ECO:0007669"/>
    <property type="project" value="InterPro"/>
</dbReference>
<gene>
    <name evidence="10" type="ORF">CYMTET_27479</name>
</gene>
<dbReference type="Pfam" id="PF02542">
    <property type="entry name" value="YgbB"/>
    <property type="match status" value="1"/>
</dbReference>
<sequence>MAFQSVSHPTIGTVRQALPQKNTLARRDNRVAVACPPVKPLNFKSKYHIRQQVHVQAAAGLRAGDLGENAGESFFPTSDTEVAVNGEEIPTEPPFRIGHGWDIHRMESKEIAGQGCVIGGVLIPDFEHNGVIMGTVAHSDGDVLYHSTTDAILGALGLPDIGQLFPDNDPRWDGANSEQFMDEAVRLMELRGYRIMNVDVTLILQKPRVAAHKAAMKENVVRILHTIPARVNIKARTHEKVDSIGESRSLSCHCMVMMERS</sequence>
<dbReference type="SUPFAM" id="SSF69765">
    <property type="entry name" value="IpsF-like"/>
    <property type="match status" value="1"/>
</dbReference>
<protein>
    <recommendedName>
        <fullName evidence="4 8">2-C-methyl-D-erythritol 2,4-cyclodiphosphate synthase</fullName>
        <ecNumber evidence="4 8">4.6.1.12</ecNumber>
    </recommendedName>
</protein>
<comment type="pathway">
    <text evidence="3">Isoprenoid biosynthesis; isopentenyl diphosphate biosynthesis via DXP pathway; isopentenyl diphosphate from 1-deoxy-D-xylulose 5-phosphate: step 4/6.</text>
</comment>
<dbReference type="AlphaFoldDB" id="A0AAE0KX61"/>
<organism evidence="10 11">
    <name type="scientific">Cymbomonas tetramitiformis</name>
    <dbReference type="NCBI Taxonomy" id="36881"/>
    <lineage>
        <taxon>Eukaryota</taxon>
        <taxon>Viridiplantae</taxon>
        <taxon>Chlorophyta</taxon>
        <taxon>Pyramimonadophyceae</taxon>
        <taxon>Pyramimonadales</taxon>
        <taxon>Pyramimonadaceae</taxon>
        <taxon>Cymbomonas</taxon>
    </lineage>
</organism>
<keyword evidence="5" id="KW-0479">Metal-binding</keyword>
<keyword evidence="6 8" id="KW-0414">Isoprene biosynthesis</keyword>
<evidence type="ECO:0000256" key="6">
    <source>
        <dbReference type="ARBA" id="ARBA00023229"/>
    </source>
</evidence>
<comment type="similarity">
    <text evidence="8">Belongs to the IspF family.</text>
</comment>
<dbReference type="PANTHER" id="PTHR43181:SF1">
    <property type="entry name" value="2-C-METHYL-D-ERYTHRITOL 2,4-CYCLODIPHOSPHATE SYNTHASE, CHLOROPLASTIC"/>
    <property type="match status" value="1"/>
</dbReference>
<name>A0AAE0KX61_9CHLO</name>
<keyword evidence="11" id="KW-1185">Reference proteome</keyword>
<evidence type="ECO:0000256" key="1">
    <source>
        <dbReference type="ARBA" id="ARBA00000200"/>
    </source>
</evidence>
<dbReference type="EC" id="4.6.1.12" evidence="4 8"/>
<comment type="catalytic activity">
    <reaction evidence="1 8">
        <text>4-CDP-2-C-methyl-D-erythritol 2-phosphate = 2-C-methyl-D-erythritol 2,4-cyclic diphosphate + CMP</text>
        <dbReference type="Rhea" id="RHEA:23864"/>
        <dbReference type="ChEBI" id="CHEBI:57919"/>
        <dbReference type="ChEBI" id="CHEBI:58483"/>
        <dbReference type="ChEBI" id="CHEBI:60377"/>
        <dbReference type="EC" id="4.6.1.12"/>
    </reaction>
</comment>
<evidence type="ECO:0000256" key="7">
    <source>
        <dbReference type="ARBA" id="ARBA00023239"/>
    </source>
</evidence>
<dbReference type="PROSITE" id="PS01350">
    <property type="entry name" value="ISPF"/>
    <property type="match status" value="1"/>
</dbReference>
<evidence type="ECO:0000313" key="10">
    <source>
        <dbReference type="EMBL" id="KAK3263735.1"/>
    </source>
</evidence>